<dbReference type="Proteomes" id="UP000548685">
    <property type="component" value="Unassembled WGS sequence"/>
</dbReference>
<dbReference type="RefSeq" id="WP_183363653.1">
    <property type="nucleotide sequence ID" value="NZ_BAAADZ010000011.1"/>
</dbReference>
<evidence type="ECO:0000256" key="2">
    <source>
        <dbReference type="ARBA" id="ARBA00023125"/>
    </source>
</evidence>
<dbReference type="Pfam" id="PF00027">
    <property type="entry name" value="cNMP_binding"/>
    <property type="match status" value="1"/>
</dbReference>
<dbReference type="InterPro" id="IPR018490">
    <property type="entry name" value="cNMP-bd_dom_sf"/>
</dbReference>
<keyword evidence="1" id="KW-0805">Transcription regulation</keyword>
<dbReference type="Pfam" id="PF13545">
    <property type="entry name" value="HTH_Crp_2"/>
    <property type="match status" value="1"/>
</dbReference>
<name>A0ABR6I183_9SPHN</name>
<dbReference type="SMART" id="SM00419">
    <property type="entry name" value="HTH_CRP"/>
    <property type="match status" value="1"/>
</dbReference>
<dbReference type="InterPro" id="IPR014710">
    <property type="entry name" value="RmlC-like_jellyroll"/>
</dbReference>
<evidence type="ECO:0000256" key="1">
    <source>
        <dbReference type="ARBA" id="ARBA00023015"/>
    </source>
</evidence>
<evidence type="ECO:0000313" key="6">
    <source>
        <dbReference type="Proteomes" id="UP000548685"/>
    </source>
</evidence>
<keyword evidence="6" id="KW-1185">Reference proteome</keyword>
<proteinExistence type="predicted"/>
<dbReference type="EMBL" id="JACICE010000003">
    <property type="protein sequence ID" value="MBB3776678.1"/>
    <property type="molecule type" value="Genomic_DNA"/>
</dbReference>
<gene>
    <name evidence="5" type="ORF">FHS52_002670</name>
</gene>
<dbReference type="PROSITE" id="PS51063">
    <property type="entry name" value="HTH_CRP_2"/>
    <property type="match status" value="1"/>
</dbReference>
<dbReference type="InterPro" id="IPR036388">
    <property type="entry name" value="WH-like_DNA-bd_sf"/>
</dbReference>
<dbReference type="InterPro" id="IPR000595">
    <property type="entry name" value="cNMP-bd_dom"/>
</dbReference>
<dbReference type="SUPFAM" id="SSF46785">
    <property type="entry name" value="Winged helix' DNA-binding domain"/>
    <property type="match status" value="1"/>
</dbReference>
<reference evidence="5 6" key="1">
    <citation type="submission" date="2020-08" db="EMBL/GenBank/DDBJ databases">
        <title>Genomic Encyclopedia of Type Strains, Phase IV (KMG-IV): sequencing the most valuable type-strain genomes for metagenomic binning, comparative biology and taxonomic classification.</title>
        <authorList>
            <person name="Goeker M."/>
        </authorList>
    </citation>
    <scope>NUCLEOTIDE SEQUENCE [LARGE SCALE GENOMIC DNA]</scope>
    <source>
        <strain evidence="5 6">DSM 8510</strain>
    </source>
</reference>
<evidence type="ECO:0000256" key="3">
    <source>
        <dbReference type="ARBA" id="ARBA00023163"/>
    </source>
</evidence>
<accession>A0ABR6I183</accession>
<dbReference type="InterPro" id="IPR012318">
    <property type="entry name" value="HTH_CRP"/>
</dbReference>
<dbReference type="Gene3D" id="2.60.120.10">
    <property type="entry name" value="Jelly Rolls"/>
    <property type="match status" value="1"/>
</dbReference>
<keyword evidence="2" id="KW-0238">DNA-binding</keyword>
<organism evidence="5 6">
    <name type="scientific">Erythrobacter ramosus</name>
    <dbReference type="NCBI Taxonomy" id="35811"/>
    <lineage>
        <taxon>Bacteria</taxon>
        <taxon>Pseudomonadati</taxon>
        <taxon>Pseudomonadota</taxon>
        <taxon>Alphaproteobacteria</taxon>
        <taxon>Sphingomonadales</taxon>
        <taxon>Erythrobacteraceae</taxon>
        <taxon>Erythrobacter/Porphyrobacter group</taxon>
        <taxon>Erythrobacter</taxon>
    </lineage>
</organism>
<dbReference type="CDD" id="cd00038">
    <property type="entry name" value="CAP_ED"/>
    <property type="match status" value="1"/>
</dbReference>
<dbReference type="Gene3D" id="1.10.10.10">
    <property type="entry name" value="Winged helix-like DNA-binding domain superfamily/Winged helix DNA-binding domain"/>
    <property type="match status" value="1"/>
</dbReference>
<dbReference type="InterPro" id="IPR036390">
    <property type="entry name" value="WH_DNA-bd_sf"/>
</dbReference>
<evidence type="ECO:0000313" key="5">
    <source>
        <dbReference type="EMBL" id="MBB3776678.1"/>
    </source>
</evidence>
<protein>
    <submittedName>
        <fullName evidence="5">CRP-like cAMP-binding protein</fullName>
    </submittedName>
</protein>
<keyword evidence="3" id="KW-0804">Transcription</keyword>
<feature type="domain" description="HTH crp-type" evidence="4">
    <location>
        <begin position="154"/>
        <end position="228"/>
    </location>
</feature>
<sequence length="246" mass="28110">MMATMTDAGTEPLFRLLSRYMALDHADRVALSALETGPIRKLNARSDIAREGENPSVVRLLVSGWACRYKDLPDGRRQIVGFFLPGDFCDLNVYILSELDHSIGALTGVRFFEIEPEQFQEVIDQRPNLIRALLWHEMVASGIQRQWLLSIGQRSALERLAHLFVELYYRLQAVGLATGLTFELPITQNHLAEANGLSPVHLNRTLQEMRREGLIELSDRQLKIVDLKHLKKVAMFNSNYLHFNRT</sequence>
<evidence type="ECO:0000259" key="4">
    <source>
        <dbReference type="PROSITE" id="PS51063"/>
    </source>
</evidence>
<comment type="caution">
    <text evidence="5">The sequence shown here is derived from an EMBL/GenBank/DDBJ whole genome shotgun (WGS) entry which is preliminary data.</text>
</comment>
<dbReference type="SUPFAM" id="SSF51206">
    <property type="entry name" value="cAMP-binding domain-like"/>
    <property type="match status" value="1"/>
</dbReference>